<gene>
    <name evidence="1" type="ORF">CEN89_244</name>
</gene>
<dbReference type="Proteomes" id="UP000315689">
    <property type="component" value="Unassembled WGS sequence"/>
</dbReference>
<proteinExistence type="predicted"/>
<reference evidence="1 2" key="1">
    <citation type="submission" date="2017-07" db="EMBL/GenBank/DDBJ databases">
        <title>Mechanisms for carbon and nitrogen cycling indicate functional differentiation within the Candidate Phyla Radiation.</title>
        <authorList>
            <person name="Danczak R.E."/>
            <person name="Johnston M.D."/>
            <person name="Kenah C."/>
            <person name="Slattery M."/>
            <person name="Wrighton K.C."/>
            <person name="Wilkins M.J."/>
        </authorList>
    </citation>
    <scope>NUCLEOTIDE SEQUENCE [LARGE SCALE GENOMIC DNA]</scope>
    <source>
        <strain evidence="1">Licking1014_7</strain>
    </source>
</reference>
<evidence type="ECO:0000313" key="2">
    <source>
        <dbReference type="Proteomes" id="UP000315689"/>
    </source>
</evidence>
<organism evidence="1 2">
    <name type="scientific">Candidatus Berkelbacteria bacterium Licking1014_7</name>
    <dbReference type="NCBI Taxonomy" id="2017147"/>
    <lineage>
        <taxon>Bacteria</taxon>
        <taxon>Candidatus Berkelbacteria</taxon>
    </lineage>
</organism>
<dbReference type="AlphaFoldDB" id="A0A554LKE6"/>
<protein>
    <submittedName>
        <fullName evidence="1">Uncharacterized protein</fullName>
    </submittedName>
</protein>
<evidence type="ECO:0000313" key="1">
    <source>
        <dbReference type="EMBL" id="TSC93129.1"/>
    </source>
</evidence>
<dbReference type="EMBL" id="VMGK01000006">
    <property type="protein sequence ID" value="TSC93129.1"/>
    <property type="molecule type" value="Genomic_DNA"/>
</dbReference>
<accession>A0A554LKE6</accession>
<name>A0A554LKE6_9BACT</name>
<sequence>MENIINKAHRWLRLKSGENFLNSEEYCQTRDVFQTRLDKFRLILEQKNNKPNLIYPLIAVIGEIGNNSFDHNLGQWRDVAGIYFNYNLDKKIIVSADRGQGIYASIKKVAPDVKNDLEALNIAFTKKISGRYPEKRGNGLKFVVSVAKQLGIDVLLMSGTAGARSNENLMFNEEKENIKGVLTIIKF</sequence>
<comment type="caution">
    <text evidence="1">The sequence shown here is derived from an EMBL/GenBank/DDBJ whole genome shotgun (WGS) entry which is preliminary data.</text>
</comment>